<gene>
    <name evidence="2" type="ORF">AZF00_16245</name>
</gene>
<protein>
    <submittedName>
        <fullName evidence="2">Uncharacterized protein</fullName>
    </submittedName>
</protein>
<keyword evidence="1" id="KW-0732">Signal</keyword>
<sequence length="204" mass="22887">MRVYFACLILFFLPALAGASSCEDSDIYTETLLTSAIAHLLDTYGADAVKQPVEKCSSGPGAIWRLALAAHEEDEHFRYYRVVSCTPSKEKQANSTLQCQSHDARRLKYHDQLIDTSNDGDPIELIHALDCFNEALRAGNIKISKYNALLDTNLSIPLTSSQDISAITAQPQFKRFTVKALENRYRFSVELDKEFGCFIEPLRS</sequence>
<reference evidence="2 3" key="1">
    <citation type="submission" date="2015-12" db="EMBL/GenBank/DDBJ databases">
        <authorList>
            <person name="Shamseldin A."/>
            <person name="Moawad H."/>
            <person name="Abd El-Rahim W.M."/>
            <person name="Sadowsky M.J."/>
        </authorList>
    </citation>
    <scope>NUCLEOTIDE SEQUENCE [LARGE SCALE GENOMIC DNA]</scope>
    <source>
        <strain evidence="2 3">SM2</strain>
    </source>
</reference>
<dbReference type="PROSITE" id="PS51257">
    <property type="entry name" value="PROKAR_LIPOPROTEIN"/>
    <property type="match status" value="1"/>
</dbReference>
<organism evidence="2 3">
    <name type="scientific">Zhongshania aliphaticivorans</name>
    <dbReference type="NCBI Taxonomy" id="1470434"/>
    <lineage>
        <taxon>Bacteria</taxon>
        <taxon>Pseudomonadati</taxon>
        <taxon>Pseudomonadota</taxon>
        <taxon>Gammaproteobacteria</taxon>
        <taxon>Cellvibrionales</taxon>
        <taxon>Spongiibacteraceae</taxon>
        <taxon>Zhongshania</taxon>
    </lineage>
</organism>
<dbReference type="EMBL" id="CP014544">
    <property type="protein sequence ID" value="AMO69754.1"/>
    <property type="molecule type" value="Genomic_DNA"/>
</dbReference>
<evidence type="ECO:0000256" key="1">
    <source>
        <dbReference type="SAM" id="SignalP"/>
    </source>
</evidence>
<evidence type="ECO:0000313" key="2">
    <source>
        <dbReference type="EMBL" id="AMO69754.1"/>
    </source>
</evidence>
<feature type="chain" id="PRO_5007275163" evidence="1">
    <location>
        <begin position="18"/>
        <end position="204"/>
    </location>
</feature>
<accession>A0A127M933</accession>
<dbReference type="KEGG" id="zal:AZF00_16245"/>
<dbReference type="Proteomes" id="UP000074119">
    <property type="component" value="Chromosome"/>
</dbReference>
<dbReference type="RefSeq" id="WP_008252204.1">
    <property type="nucleotide sequence ID" value="NZ_CP014544.1"/>
</dbReference>
<proteinExistence type="predicted"/>
<feature type="signal peptide" evidence="1">
    <location>
        <begin position="1"/>
        <end position="17"/>
    </location>
</feature>
<dbReference type="AlphaFoldDB" id="A0A127M933"/>
<evidence type="ECO:0000313" key="3">
    <source>
        <dbReference type="Proteomes" id="UP000074119"/>
    </source>
</evidence>
<name>A0A127M933_9GAMM</name>
<dbReference type="STRING" id="1470434.AZF00_16245"/>